<comment type="caution">
    <text evidence="1">The sequence shown here is derived from an EMBL/GenBank/DDBJ whole genome shotgun (WGS) entry which is preliminary data.</text>
</comment>
<organism evidence="1 2">
    <name type="scientific">Faecalibacterium prausnitzii</name>
    <dbReference type="NCBI Taxonomy" id="853"/>
    <lineage>
        <taxon>Bacteria</taxon>
        <taxon>Bacillati</taxon>
        <taxon>Bacillota</taxon>
        <taxon>Clostridia</taxon>
        <taxon>Eubacteriales</taxon>
        <taxon>Oscillospiraceae</taxon>
        <taxon>Faecalibacterium</taxon>
    </lineage>
</organism>
<dbReference type="Proteomes" id="UP000461506">
    <property type="component" value="Unassembled WGS sequence"/>
</dbReference>
<accession>A0A844DRW5</accession>
<evidence type="ECO:0000313" key="1">
    <source>
        <dbReference type="EMBL" id="MSC62964.1"/>
    </source>
</evidence>
<dbReference type="EMBL" id="WKQN01000004">
    <property type="protein sequence ID" value="MSC62964.1"/>
    <property type="molecule type" value="Genomic_DNA"/>
</dbReference>
<dbReference type="RefSeq" id="WP_154276877.1">
    <property type="nucleotide sequence ID" value="NZ_WKQN01000004.1"/>
</dbReference>
<reference evidence="1 2" key="1">
    <citation type="journal article" date="2019" name="Nat. Med.">
        <title>A library of human gut bacterial isolates paired with longitudinal multiomics data enables mechanistic microbiome research.</title>
        <authorList>
            <person name="Poyet M."/>
            <person name="Groussin M."/>
            <person name="Gibbons S.M."/>
            <person name="Avila-Pacheco J."/>
            <person name="Jiang X."/>
            <person name="Kearney S.M."/>
            <person name="Perrotta A.R."/>
            <person name="Berdy B."/>
            <person name="Zhao S."/>
            <person name="Lieberman T.D."/>
            <person name="Swanson P.K."/>
            <person name="Smith M."/>
            <person name="Roesemann S."/>
            <person name="Alexander J.E."/>
            <person name="Rich S.A."/>
            <person name="Livny J."/>
            <person name="Vlamakis H."/>
            <person name="Clish C."/>
            <person name="Bullock K."/>
            <person name="Deik A."/>
            <person name="Scott J."/>
            <person name="Pierce K.A."/>
            <person name="Xavier R.J."/>
            <person name="Alm E.J."/>
        </authorList>
    </citation>
    <scope>NUCLEOTIDE SEQUENCE [LARGE SCALE GENOMIC DNA]</scope>
    <source>
        <strain evidence="1 2">BIOML-A1</strain>
    </source>
</reference>
<name>A0A844DRW5_9FIRM</name>
<protein>
    <recommendedName>
        <fullName evidence="3">DUF1492 domain-containing protein</fullName>
    </recommendedName>
</protein>
<sequence length="147" mass="17244">MKAKEYLQQLQRLDTMINQKIKELGDLRLMSQSVGGIDYSKERVQSSPSGDAPFVKPVLRMIELEQEINAEIDRFVDEKHEIINQIQALQNPKHIDILYKHYVEFKRLEIVAVEMNFTYQYIVELHGTALKEFQLTHENLLNSNDEP</sequence>
<dbReference type="AlphaFoldDB" id="A0A844DRW5"/>
<gene>
    <name evidence="1" type="ORF">GKD95_06345</name>
</gene>
<evidence type="ECO:0000313" key="2">
    <source>
        <dbReference type="Proteomes" id="UP000461506"/>
    </source>
</evidence>
<evidence type="ECO:0008006" key="3">
    <source>
        <dbReference type="Google" id="ProtNLM"/>
    </source>
</evidence>
<proteinExistence type="predicted"/>